<feature type="active site" description="Proton acceptor" evidence="7 8">
    <location>
        <position position="183"/>
    </location>
</feature>
<dbReference type="EC" id="2.1.2.11" evidence="7"/>
<dbReference type="PATRIC" id="fig|1359163.3.peg.536"/>
<evidence type="ECO:0000313" key="11">
    <source>
        <dbReference type="EMBL" id="KJV69171.1"/>
    </source>
</evidence>
<dbReference type="STRING" id="1359163.NLO413_0548"/>
<feature type="binding site" evidence="7 10">
    <location>
        <position position="85"/>
    </location>
    <ligand>
        <name>Mg(2+)</name>
        <dbReference type="ChEBI" id="CHEBI:18420"/>
    </ligand>
</feature>
<dbReference type="FunFam" id="3.20.20.60:FF:000003">
    <property type="entry name" value="3-methyl-2-oxobutanoate hydroxymethyltransferase"/>
    <property type="match status" value="1"/>
</dbReference>
<dbReference type="PIRSF" id="PIRSF000388">
    <property type="entry name" value="Pantoate_hydroxy_MeTrfase"/>
    <property type="match status" value="1"/>
</dbReference>
<keyword evidence="5 7" id="KW-0808">Transferase</keyword>
<dbReference type="InterPro" id="IPR015813">
    <property type="entry name" value="Pyrv/PenolPyrv_kinase-like_dom"/>
</dbReference>
<organism evidence="11 12">
    <name type="scientific">Candidatus Neoehrlichia procyonis str. RAC413</name>
    <dbReference type="NCBI Taxonomy" id="1359163"/>
    <lineage>
        <taxon>Bacteria</taxon>
        <taxon>Pseudomonadati</taxon>
        <taxon>Pseudomonadota</taxon>
        <taxon>Alphaproteobacteria</taxon>
        <taxon>Rickettsiales</taxon>
        <taxon>Anaplasmataceae</taxon>
        <taxon>Candidatus Neoehrlichia</taxon>
    </lineage>
</organism>
<comment type="subcellular location">
    <subcellularLocation>
        <location evidence="7">Cytoplasm</location>
    </subcellularLocation>
</comment>
<evidence type="ECO:0000256" key="5">
    <source>
        <dbReference type="ARBA" id="ARBA00022679"/>
    </source>
</evidence>
<dbReference type="AlphaFoldDB" id="A0A0F3NN35"/>
<dbReference type="GO" id="GO:0003864">
    <property type="term" value="F:3-methyl-2-oxobutanoate hydroxymethyltransferase activity"/>
    <property type="evidence" value="ECO:0007669"/>
    <property type="project" value="UniProtKB-UniRule"/>
</dbReference>
<dbReference type="Gene3D" id="3.20.20.60">
    <property type="entry name" value="Phosphoenolpyruvate-binding domains"/>
    <property type="match status" value="1"/>
</dbReference>
<dbReference type="NCBIfam" id="TIGR00222">
    <property type="entry name" value="panB"/>
    <property type="match status" value="1"/>
</dbReference>
<evidence type="ECO:0000256" key="8">
    <source>
        <dbReference type="PIRSR" id="PIRSR000388-1"/>
    </source>
</evidence>
<dbReference type="Proteomes" id="UP000033562">
    <property type="component" value="Unassembled WGS sequence"/>
</dbReference>
<dbReference type="SUPFAM" id="SSF51621">
    <property type="entry name" value="Phosphoenolpyruvate/pyruvate domain"/>
    <property type="match status" value="1"/>
</dbReference>
<comment type="pathway">
    <text evidence="1 7">Cofactor biosynthesis; (R)-pantothenate biosynthesis; (R)-pantoate from 3-methyl-2-oxobutanoate: step 1/2.</text>
</comment>
<sequence length="266" mass="29143">MIVGRRVNILDIQNKKGKDKIVCLSVHTFLMAGLVDKYCDILLVGDSVGMVVYGMESTLGVTVDMMINHGKAVVKARNKSFVVVDMPFASYFTKEIAYKNAAKILSETGCDAIKMEGGREIFSIVSFLTHNGIPVMGHIGLMPQHFKKLGGYKCQGNTDLSYASIAKDAEEIYNAGAFAVVLECINENLAVKITNDTPIPTIGIGASSFCDGQILVVDDMLGLSKCCPKFVKKFANISEVVERAVDDYAQEIKDKVFPNDHYCYKL</sequence>
<feature type="binding site" evidence="7 10">
    <location>
        <position position="46"/>
    </location>
    <ligand>
        <name>Mg(2+)</name>
        <dbReference type="ChEBI" id="CHEBI:18420"/>
    </ligand>
</feature>
<comment type="subunit">
    <text evidence="3 7">Homodecamer; pentamer of dimers.</text>
</comment>
<evidence type="ECO:0000256" key="2">
    <source>
        <dbReference type="ARBA" id="ARBA00008676"/>
    </source>
</evidence>
<comment type="cofactor">
    <cofactor evidence="7 10">
        <name>Mg(2+)</name>
        <dbReference type="ChEBI" id="CHEBI:18420"/>
    </cofactor>
    <text evidence="7 10">Binds 1 Mg(2+) ion per subunit.</text>
</comment>
<evidence type="ECO:0000256" key="6">
    <source>
        <dbReference type="ARBA" id="ARBA00056497"/>
    </source>
</evidence>
<keyword evidence="7 10" id="KW-0479">Metal-binding</keyword>
<evidence type="ECO:0000256" key="3">
    <source>
        <dbReference type="ARBA" id="ARBA00011424"/>
    </source>
</evidence>
<keyword evidence="4 7" id="KW-0566">Pantothenate biosynthesis</keyword>
<evidence type="ECO:0000256" key="9">
    <source>
        <dbReference type="PIRSR" id="PIRSR000388-2"/>
    </source>
</evidence>
<dbReference type="GO" id="GO:0032259">
    <property type="term" value="P:methylation"/>
    <property type="evidence" value="ECO:0007669"/>
    <property type="project" value="UniProtKB-KW"/>
</dbReference>
<dbReference type="InterPro" id="IPR040442">
    <property type="entry name" value="Pyrv_kinase-like_dom_sf"/>
</dbReference>
<dbReference type="GO" id="GO:0015940">
    <property type="term" value="P:pantothenate biosynthetic process"/>
    <property type="evidence" value="ECO:0007669"/>
    <property type="project" value="UniProtKB-UniRule"/>
</dbReference>
<dbReference type="Pfam" id="PF02548">
    <property type="entry name" value="Pantoate_transf"/>
    <property type="match status" value="1"/>
</dbReference>
<evidence type="ECO:0000256" key="7">
    <source>
        <dbReference type="HAMAP-Rule" id="MF_00156"/>
    </source>
</evidence>
<dbReference type="CDD" id="cd06557">
    <property type="entry name" value="KPHMT-like"/>
    <property type="match status" value="1"/>
</dbReference>
<dbReference type="GO" id="GO:0008168">
    <property type="term" value="F:methyltransferase activity"/>
    <property type="evidence" value="ECO:0007669"/>
    <property type="project" value="UniProtKB-KW"/>
</dbReference>
<feature type="binding site" evidence="7 9">
    <location>
        <position position="85"/>
    </location>
    <ligand>
        <name>3-methyl-2-oxobutanoate</name>
        <dbReference type="ChEBI" id="CHEBI:11851"/>
    </ligand>
</feature>
<name>A0A0F3NN35_9RICK</name>
<comment type="catalytic activity">
    <reaction evidence="7">
        <text>(6R)-5,10-methylene-5,6,7,8-tetrahydrofolate + 3-methyl-2-oxobutanoate + H2O = 2-dehydropantoate + (6S)-5,6,7,8-tetrahydrofolate</text>
        <dbReference type="Rhea" id="RHEA:11824"/>
        <dbReference type="ChEBI" id="CHEBI:11561"/>
        <dbReference type="ChEBI" id="CHEBI:11851"/>
        <dbReference type="ChEBI" id="CHEBI:15377"/>
        <dbReference type="ChEBI" id="CHEBI:15636"/>
        <dbReference type="ChEBI" id="CHEBI:57453"/>
        <dbReference type="EC" id="2.1.2.11"/>
    </reaction>
</comment>
<dbReference type="NCBIfam" id="NF001452">
    <property type="entry name" value="PRK00311.1"/>
    <property type="match status" value="1"/>
</dbReference>
<evidence type="ECO:0000313" key="12">
    <source>
        <dbReference type="Proteomes" id="UP000033562"/>
    </source>
</evidence>
<keyword evidence="7 10" id="KW-0460">Magnesium</keyword>
<evidence type="ECO:0000256" key="1">
    <source>
        <dbReference type="ARBA" id="ARBA00005033"/>
    </source>
</evidence>
<dbReference type="PANTHER" id="PTHR20881">
    <property type="entry name" value="3-METHYL-2-OXOBUTANOATE HYDROXYMETHYLTRANSFERASE"/>
    <property type="match status" value="1"/>
</dbReference>
<dbReference type="OrthoDB" id="9781789at2"/>
<evidence type="ECO:0000256" key="4">
    <source>
        <dbReference type="ARBA" id="ARBA00022655"/>
    </source>
</evidence>
<dbReference type="HAMAP" id="MF_00156">
    <property type="entry name" value="PanB"/>
    <property type="match status" value="1"/>
</dbReference>
<feature type="binding site" evidence="7 9">
    <location>
        <begin position="46"/>
        <end position="47"/>
    </location>
    <ligand>
        <name>3-methyl-2-oxobutanoate</name>
        <dbReference type="ChEBI" id="CHEBI:11851"/>
    </ligand>
</feature>
<evidence type="ECO:0000256" key="10">
    <source>
        <dbReference type="PIRSR" id="PIRSR000388-3"/>
    </source>
</evidence>
<dbReference type="EMBL" id="LANX01000001">
    <property type="protein sequence ID" value="KJV69171.1"/>
    <property type="molecule type" value="Genomic_DNA"/>
</dbReference>
<protein>
    <recommendedName>
        <fullName evidence="7">3-methyl-2-oxobutanoate hydroxymethyltransferase</fullName>
        <ecNumber evidence="7">2.1.2.11</ecNumber>
    </recommendedName>
    <alternativeName>
        <fullName evidence="7">Ketopantoate hydroxymethyltransferase</fullName>
        <shortName evidence="7">KPHMT</shortName>
    </alternativeName>
</protein>
<keyword evidence="11" id="KW-0489">Methyltransferase</keyword>
<dbReference type="GO" id="GO:0000287">
    <property type="term" value="F:magnesium ion binding"/>
    <property type="evidence" value="ECO:0007669"/>
    <property type="project" value="TreeGrafter"/>
</dbReference>
<comment type="similarity">
    <text evidence="2 7">Belongs to the PanB family.</text>
</comment>
<accession>A0A0F3NN35</accession>
<dbReference type="RefSeq" id="WP_045809375.1">
    <property type="nucleotide sequence ID" value="NZ_LANX01000001.1"/>
</dbReference>
<comment type="caution">
    <text evidence="11">The sequence shown here is derived from an EMBL/GenBank/DDBJ whole genome shotgun (WGS) entry which is preliminary data.</text>
</comment>
<feature type="binding site" evidence="7 10">
    <location>
        <position position="116"/>
    </location>
    <ligand>
        <name>Mg(2+)</name>
        <dbReference type="ChEBI" id="CHEBI:18420"/>
    </ligand>
</feature>
<gene>
    <name evidence="7 11" type="primary">panB</name>
    <name evidence="11" type="ORF">NLO413_0548</name>
</gene>
<dbReference type="UniPathway" id="UPA00028">
    <property type="reaction ID" value="UER00003"/>
</dbReference>
<dbReference type="GO" id="GO:0005737">
    <property type="term" value="C:cytoplasm"/>
    <property type="evidence" value="ECO:0007669"/>
    <property type="project" value="UniProtKB-SubCell"/>
</dbReference>
<keyword evidence="12" id="KW-1185">Reference proteome</keyword>
<proteinExistence type="inferred from homology"/>
<dbReference type="InterPro" id="IPR003700">
    <property type="entry name" value="Pantoate_hydroxy_MeTrfase"/>
</dbReference>
<dbReference type="PANTHER" id="PTHR20881:SF0">
    <property type="entry name" value="3-METHYL-2-OXOBUTANOATE HYDROXYMETHYLTRANSFERASE"/>
    <property type="match status" value="1"/>
</dbReference>
<reference evidence="11 12" key="1">
    <citation type="submission" date="2015-02" db="EMBL/GenBank/DDBJ databases">
        <title>Genome Sequencing of Rickettsiales.</title>
        <authorList>
            <person name="Daugherty S.C."/>
            <person name="Su Q."/>
            <person name="Abolude K."/>
            <person name="Beier-Sexton M."/>
            <person name="Carlyon J.A."/>
            <person name="Carter R."/>
            <person name="Day N.P."/>
            <person name="Dumler S.J."/>
            <person name="Dyachenko V."/>
            <person name="Godinez A."/>
            <person name="Kurtti T.J."/>
            <person name="Lichay M."/>
            <person name="Mullins K.E."/>
            <person name="Ott S."/>
            <person name="Pappas-Brown V."/>
            <person name="Paris D.H."/>
            <person name="Patel P."/>
            <person name="Richards A.L."/>
            <person name="Sadzewicz L."/>
            <person name="Sears K."/>
            <person name="Seidman D."/>
            <person name="Sengamalay N."/>
            <person name="Stenos J."/>
            <person name="Tallon L.J."/>
            <person name="Vincent G."/>
            <person name="Fraser C.M."/>
            <person name="Munderloh U."/>
            <person name="Dunning-Hotopp J.C."/>
        </authorList>
    </citation>
    <scope>NUCLEOTIDE SEQUENCE [LARGE SCALE GENOMIC DNA]</scope>
    <source>
        <strain evidence="11 12">RAC413</strain>
    </source>
</reference>
<comment type="function">
    <text evidence="6 7">Catalyzes the reversible reaction in which hydroxymethyl group from 5,10-methylenetetrahydrofolate is transferred onto alpha-ketoisovalerate to form ketopantoate.</text>
</comment>
<feature type="binding site" evidence="7 9">
    <location>
        <position position="114"/>
    </location>
    <ligand>
        <name>3-methyl-2-oxobutanoate</name>
        <dbReference type="ChEBI" id="CHEBI:11851"/>
    </ligand>
</feature>
<keyword evidence="7" id="KW-0963">Cytoplasm</keyword>